<dbReference type="AlphaFoldDB" id="A0A0M0KFR5"/>
<gene>
    <name evidence="13" type="ORF">AMD02_01395</name>
</gene>
<dbReference type="GO" id="GO:0071555">
    <property type="term" value="P:cell wall organization"/>
    <property type="evidence" value="ECO:0007669"/>
    <property type="project" value="UniProtKB-KW"/>
</dbReference>
<sequence>MIDIYFEPNYGKLYEKIENGTCEVFNYKCDLGNIHHVFIKRQIPFQVDDNIYFDIVTPYGYGGPLITNHQEERKDQLLREFKREFNDYCKKNNIISEFVRFHPMIDNFKDFKDVYEISLNRKTVGTNLSYFDDPFRSEFSKSCRKNIRKALKEGVTYRVTEKPDDISAFKKIYYSTMDRNNATDYYYFDDNYFDNCTHFFKENLLLVEAIYEDQPIAMGLYFIYKNVIHIHLSGTLTKYLYLSPAYILRYAVTLWGKENGYEMIHHGGGRTNDINDTLYKFKKQFGKNTEFDFYIGKKIWDLNIYNRICAENSIDSDIDYFPAYRSDL</sequence>
<dbReference type="GO" id="GO:0016755">
    <property type="term" value="F:aminoacyltransferase activity"/>
    <property type="evidence" value="ECO:0007669"/>
    <property type="project" value="InterPro"/>
</dbReference>
<dbReference type="InterPro" id="IPR016181">
    <property type="entry name" value="Acyl_CoA_acyltransferase"/>
</dbReference>
<dbReference type="RefSeq" id="WP_053430189.1">
    <property type="nucleotide sequence ID" value="NZ_CP040441.1"/>
</dbReference>
<name>A0A0M0KFR5_ALKHA</name>
<evidence type="ECO:0000313" key="13">
    <source>
        <dbReference type="EMBL" id="KOO37649.1"/>
    </source>
</evidence>
<dbReference type="GeneID" id="87599264"/>
<dbReference type="InterPro" id="IPR050644">
    <property type="entry name" value="PG_Glycine_Bridge_Synth"/>
</dbReference>
<evidence type="ECO:0000256" key="9">
    <source>
        <dbReference type="ARBA" id="ARBA00040679"/>
    </source>
</evidence>
<dbReference type="PANTHER" id="PTHR36174">
    <property type="entry name" value="LIPID II:GLYCINE GLYCYLTRANSFERASE"/>
    <property type="match status" value="1"/>
</dbReference>
<comment type="caution">
    <text evidence="13">The sequence shown here is derived from an EMBL/GenBank/DDBJ whole genome shotgun (WGS) entry which is preliminary data.</text>
</comment>
<dbReference type="GO" id="GO:0009252">
    <property type="term" value="P:peptidoglycan biosynthetic process"/>
    <property type="evidence" value="ECO:0007669"/>
    <property type="project" value="UniProtKB-KW"/>
</dbReference>
<evidence type="ECO:0000256" key="8">
    <source>
        <dbReference type="ARBA" id="ARBA00039074"/>
    </source>
</evidence>
<dbReference type="Gene3D" id="3.40.630.30">
    <property type="match status" value="1"/>
</dbReference>
<dbReference type="PATRIC" id="fig|136160.3.peg.472"/>
<evidence type="ECO:0000256" key="6">
    <source>
        <dbReference type="ARBA" id="ARBA00023315"/>
    </source>
</evidence>
<reference evidence="13" key="1">
    <citation type="submission" date="2015-08" db="EMBL/GenBank/DDBJ databases">
        <title>Complete DNA Sequence of Pseudomonas syringae pv. actinidiae, the Causal Agent of Kiwifruit Canker Disease.</title>
        <authorList>
            <person name="Rikkerink E.H.A."/>
            <person name="Fineran P.C."/>
        </authorList>
    </citation>
    <scope>NUCLEOTIDE SEQUENCE</scope>
    <source>
        <strain evidence="13">DSM 13666</strain>
    </source>
</reference>
<evidence type="ECO:0000256" key="7">
    <source>
        <dbReference type="ARBA" id="ARBA00023316"/>
    </source>
</evidence>
<proteinExistence type="inferred from homology"/>
<evidence type="ECO:0000256" key="11">
    <source>
        <dbReference type="ARBA" id="ARBA00048654"/>
    </source>
</evidence>
<keyword evidence="3 13" id="KW-0808">Transferase</keyword>
<evidence type="ECO:0000259" key="12">
    <source>
        <dbReference type="Pfam" id="PF13480"/>
    </source>
</evidence>
<evidence type="ECO:0000256" key="10">
    <source>
        <dbReference type="ARBA" id="ARBA00042933"/>
    </source>
</evidence>
<evidence type="ECO:0000256" key="3">
    <source>
        <dbReference type="ARBA" id="ARBA00022679"/>
    </source>
</evidence>
<protein>
    <recommendedName>
        <fullName evidence="9">Lipid II:glycine glycyltransferase</fullName>
        <ecNumber evidence="8">2.3.2.16</ecNumber>
    </recommendedName>
    <alternativeName>
        <fullName evidence="10">Factor essential for expression of methicillin resistance X</fullName>
    </alternativeName>
</protein>
<evidence type="ECO:0000256" key="1">
    <source>
        <dbReference type="ARBA" id="ARBA00004496"/>
    </source>
</evidence>
<dbReference type="GO" id="GO:0008360">
    <property type="term" value="P:regulation of cell shape"/>
    <property type="evidence" value="ECO:0007669"/>
    <property type="project" value="UniProtKB-KW"/>
</dbReference>
<dbReference type="InterPro" id="IPR003447">
    <property type="entry name" value="FEMABX"/>
</dbReference>
<evidence type="ECO:0000256" key="2">
    <source>
        <dbReference type="ARBA" id="ARBA00009943"/>
    </source>
</evidence>
<dbReference type="Pfam" id="PF13480">
    <property type="entry name" value="Acetyltransf_6"/>
    <property type="match status" value="1"/>
</dbReference>
<dbReference type="InterPro" id="IPR038740">
    <property type="entry name" value="BioF2-like_GNAT_dom"/>
</dbReference>
<keyword evidence="6" id="KW-0012">Acyltransferase</keyword>
<dbReference type="PROSITE" id="PS51191">
    <property type="entry name" value="FEMABX"/>
    <property type="match status" value="1"/>
</dbReference>
<keyword evidence="4" id="KW-0133">Cell shape</keyword>
<evidence type="ECO:0000256" key="4">
    <source>
        <dbReference type="ARBA" id="ARBA00022960"/>
    </source>
</evidence>
<organism evidence="13">
    <name type="scientific">Halalkalibacterium halodurans</name>
    <name type="common">Bacillus halodurans</name>
    <dbReference type="NCBI Taxonomy" id="86665"/>
    <lineage>
        <taxon>Bacteria</taxon>
        <taxon>Bacillati</taxon>
        <taxon>Bacillota</taxon>
        <taxon>Bacilli</taxon>
        <taxon>Bacillales</taxon>
        <taxon>Bacillaceae</taxon>
        <taxon>Halalkalibacterium (ex Joshi et al. 2022)</taxon>
    </lineage>
</organism>
<dbReference type="EC" id="2.3.2.16" evidence="8"/>
<dbReference type="SUPFAM" id="SSF55729">
    <property type="entry name" value="Acyl-CoA N-acyltransferases (Nat)"/>
    <property type="match status" value="1"/>
</dbReference>
<feature type="domain" description="BioF2-like acetyltransferase" evidence="12">
    <location>
        <begin position="139"/>
        <end position="271"/>
    </location>
</feature>
<dbReference type="EMBL" id="LILD01000001">
    <property type="protein sequence ID" value="KOO37649.1"/>
    <property type="molecule type" value="Genomic_DNA"/>
</dbReference>
<keyword evidence="5" id="KW-0573">Peptidoglycan synthesis</keyword>
<accession>A0A0M0KFR5</accession>
<keyword evidence="7" id="KW-0961">Cell wall biogenesis/degradation</keyword>
<comment type="similarity">
    <text evidence="2">Belongs to the FemABX family.</text>
</comment>
<dbReference type="GO" id="GO:0005737">
    <property type="term" value="C:cytoplasm"/>
    <property type="evidence" value="ECO:0007669"/>
    <property type="project" value="UniProtKB-SubCell"/>
</dbReference>
<dbReference type="PANTHER" id="PTHR36174:SF1">
    <property type="entry name" value="LIPID II:GLYCINE GLYCYLTRANSFERASE"/>
    <property type="match status" value="1"/>
</dbReference>
<comment type="catalytic activity">
    <reaction evidence="11">
        <text>beta-D-GlcNAc-(1-&gt;4)-Mur2Ac(oyl-L-Ala-D-isoglutaminyl-L-Lys-D-Ala-D-Ala)-di-trans,octa-cis-undecaprenyl diphosphate + glycyl-tRNA(Gly) = beta-D-GlcNAc-(1-&gt;4)-Mur2Ac(oyl-L-Ala-D-isoglutaminyl-L-Lys-(N(6)-Gly)-D-Ala-D-Ala)-di-trans,octa-cis-undecaprenyl diphosphate + tRNA(Gly) + H(+)</text>
        <dbReference type="Rhea" id="RHEA:30435"/>
        <dbReference type="Rhea" id="RHEA-COMP:9664"/>
        <dbReference type="Rhea" id="RHEA-COMP:9683"/>
        <dbReference type="ChEBI" id="CHEBI:15378"/>
        <dbReference type="ChEBI" id="CHEBI:62233"/>
        <dbReference type="ChEBI" id="CHEBI:62234"/>
        <dbReference type="ChEBI" id="CHEBI:78442"/>
        <dbReference type="ChEBI" id="CHEBI:78522"/>
        <dbReference type="EC" id="2.3.2.16"/>
    </reaction>
</comment>
<evidence type="ECO:0000256" key="5">
    <source>
        <dbReference type="ARBA" id="ARBA00022984"/>
    </source>
</evidence>
<comment type="subcellular location">
    <subcellularLocation>
        <location evidence="1">Cytoplasm</location>
    </subcellularLocation>
</comment>